<name>A0ABQ9DCE0_9PASS</name>
<evidence type="ECO:0000313" key="1">
    <source>
        <dbReference type="EMBL" id="KAJ7415998.1"/>
    </source>
</evidence>
<evidence type="ECO:0000313" key="2">
    <source>
        <dbReference type="Proteomes" id="UP001145742"/>
    </source>
</evidence>
<keyword evidence="2" id="KW-1185">Reference proteome</keyword>
<dbReference type="Proteomes" id="UP001145742">
    <property type="component" value="Unassembled WGS sequence"/>
</dbReference>
<accession>A0ABQ9DCE0</accession>
<reference evidence="1" key="1">
    <citation type="submission" date="2019-10" db="EMBL/GenBank/DDBJ databases">
        <authorList>
            <person name="Soares A.E.R."/>
            <person name="Aleixo A."/>
            <person name="Schneider P."/>
            <person name="Miyaki C.Y."/>
            <person name="Schneider M.P."/>
            <person name="Mello C."/>
            <person name="Vasconcelos A.T.R."/>
        </authorList>
    </citation>
    <scope>NUCLEOTIDE SEQUENCE</scope>
    <source>
        <tissue evidence="1">Muscle</tissue>
    </source>
</reference>
<proteinExistence type="predicted"/>
<gene>
    <name evidence="1" type="ORF">WISP_74685</name>
</gene>
<dbReference type="EMBL" id="WHWB01033879">
    <property type="protein sequence ID" value="KAJ7415998.1"/>
    <property type="molecule type" value="Genomic_DNA"/>
</dbReference>
<sequence length="135" mass="15622">MDDGPGRSQCPELEDHDCEKDQLQANLEIVWDLLLQLDLYKPMGPDGMHPRILKRLADAIAKALLMIFQWSWKSRDEAKNVLTKKGSNPAELKLAGVPLHQILLLANYQYRPLAYVPEKQEVINRIPKFKRFPEF</sequence>
<comment type="caution">
    <text evidence="1">The sequence shown here is derived from an EMBL/GenBank/DDBJ whole genome shotgun (WGS) entry which is preliminary data.</text>
</comment>
<organism evidence="1 2">
    <name type="scientific">Willisornis vidua</name>
    <name type="common">Xingu scale-backed antbird</name>
    <dbReference type="NCBI Taxonomy" id="1566151"/>
    <lineage>
        <taxon>Eukaryota</taxon>
        <taxon>Metazoa</taxon>
        <taxon>Chordata</taxon>
        <taxon>Craniata</taxon>
        <taxon>Vertebrata</taxon>
        <taxon>Euteleostomi</taxon>
        <taxon>Archelosauria</taxon>
        <taxon>Archosauria</taxon>
        <taxon>Dinosauria</taxon>
        <taxon>Saurischia</taxon>
        <taxon>Theropoda</taxon>
        <taxon>Coelurosauria</taxon>
        <taxon>Aves</taxon>
        <taxon>Neognathae</taxon>
        <taxon>Neoaves</taxon>
        <taxon>Telluraves</taxon>
        <taxon>Australaves</taxon>
        <taxon>Passeriformes</taxon>
        <taxon>Thamnophilidae</taxon>
        <taxon>Willisornis</taxon>
    </lineage>
</organism>
<protein>
    <submittedName>
        <fullName evidence="1">Uncharacterized protein</fullName>
    </submittedName>
</protein>